<comment type="caution">
    <text evidence="5">The sequence shown here is derived from an EMBL/GenBank/DDBJ whole genome shotgun (WGS) entry which is preliminary data.</text>
</comment>
<dbReference type="AlphaFoldDB" id="A0A443SGQ9"/>
<keyword evidence="5" id="KW-0418">Kinase</keyword>
<evidence type="ECO:0000256" key="2">
    <source>
        <dbReference type="ARBA" id="ARBA00008485"/>
    </source>
</evidence>
<dbReference type="Gene3D" id="6.10.140.1300">
    <property type="match status" value="1"/>
</dbReference>
<evidence type="ECO:0000313" key="6">
    <source>
        <dbReference type="Proteomes" id="UP000288716"/>
    </source>
</evidence>
<dbReference type="InterPro" id="IPR017266">
    <property type="entry name" value="DOC_1/2"/>
</dbReference>
<accession>A0A443SGQ9</accession>
<keyword evidence="6" id="KW-1185">Reference proteome</keyword>
<proteinExistence type="inferred from homology"/>
<reference evidence="5 6" key="1">
    <citation type="journal article" date="2018" name="Gigascience">
        <title>Genomes of trombidid mites reveal novel predicted allergens and laterally-transferred genes associated with secondary metabolism.</title>
        <authorList>
            <person name="Dong X."/>
            <person name="Chaisiri K."/>
            <person name="Xia D."/>
            <person name="Armstrong S.D."/>
            <person name="Fang Y."/>
            <person name="Donnelly M.J."/>
            <person name="Kadowaki T."/>
            <person name="McGarry J.W."/>
            <person name="Darby A.C."/>
            <person name="Makepeace B.L."/>
        </authorList>
    </citation>
    <scope>NUCLEOTIDE SEQUENCE [LARGE SCALE GENOMIC DNA]</scope>
    <source>
        <strain evidence="5">UoL-UT</strain>
    </source>
</reference>
<dbReference type="PANTHER" id="PTHR22607:SF3">
    <property type="entry name" value="CDK2-ASSOCIATED PROTEIN 1, ISOFORM B"/>
    <property type="match status" value="1"/>
</dbReference>
<feature type="non-terminal residue" evidence="5">
    <location>
        <position position="1"/>
    </location>
</feature>
<dbReference type="GO" id="GO:0016301">
    <property type="term" value="F:kinase activity"/>
    <property type="evidence" value="ECO:0007669"/>
    <property type="project" value="UniProtKB-KW"/>
</dbReference>
<dbReference type="OrthoDB" id="9628807at2759"/>
<sequence>QANIVQGFPPSLVLTSSSIPLYPGCTPIGVNNTSSKYSQLLAVIEEMGKDLRPIYSGSKTAAERFKRGIIQARLLIREALLEAERNYK</sequence>
<evidence type="ECO:0000313" key="5">
    <source>
        <dbReference type="EMBL" id="RWS26699.1"/>
    </source>
</evidence>
<protein>
    <submittedName>
        <fullName evidence="5">Cyclin-dependent kinase 2-associated protein 2-like protein</fullName>
    </submittedName>
</protein>
<comment type="subcellular location">
    <subcellularLocation>
        <location evidence="1">Nucleus</location>
    </subcellularLocation>
</comment>
<dbReference type="EMBL" id="NCKV01002545">
    <property type="protein sequence ID" value="RWS26699.1"/>
    <property type="molecule type" value="Genomic_DNA"/>
</dbReference>
<dbReference type="Proteomes" id="UP000288716">
    <property type="component" value="Unassembled WGS sequence"/>
</dbReference>
<dbReference type="PANTHER" id="PTHR22607">
    <property type="entry name" value="DELETED IN ORAL CANCER 1/CDK2-ASSOCIATED PROTEIN 1"/>
    <property type="match status" value="1"/>
</dbReference>
<dbReference type="STRING" id="299467.A0A443SGQ9"/>
<keyword evidence="5" id="KW-0808">Transferase</keyword>
<evidence type="ECO:0000256" key="1">
    <source>
        <dbReference type="ARBA" id="ARBA00004123"/>
    </source>
</evidence>
<name>A0A443SGQ9_9ACAR</name>
<keyword evidence="3" id="KW-0597">Phosphoprotein</keyword>
<dbReference type="GO" id="GO:0005737">
    <property type="term" value="C:cytoplasm"/>
    <property type="evidence" value="ECO:0007669"/>
    <property type="project" value="TreeGrafter"/>
</dbReference>
<evidence type="ECO:0000256" key="3">
    <source>
        <dbReference type="ARBA" id="ARBA00022553"/>
    </source>
</evidence>
<gene>
    <name evidence="5" type="ORF">B4U80_07344</name>
</gene>
<keyword evidence="4" id="KW-0539">Nucleus</keyword>
<dbReference type="VEuPathDB" id="VectorBase:LDEU005340"/>
<comment type="similarity">
    <text evidence="2">Belongs to the CDK2AP family.</text>
</comment>
<dbReference type="GO" id="GO:0005634">
    <property type="term" value="C:nucleus"/>
    <property type="evidence" value="ECO:0007669"/>
    <property type="project" value="UniProtKB-SubCell"/>
</dbReference>
<organism evidence="5 6">
    <name type="scientific">Leptotrombidium deliense</name>
    <dbReference type="NCBI Taxonomy" id="299467"/>
    <lineage>
        <taxon>Eukaryota</taxon>
        <taxon>Metazoa</taxon>
        <taxon>Ecdysozoa</taxon>
        <taxon>Arthropoda</taxon>
        <taxon>Chelicerata</taxon>
        <taxon>Arachnida</taxon>
        <taxon>Acari</taxon>
        <taxon>Acariformes</taxon>
        <taxon>Trombidiformes</taxon>
        <taxon>Prostigmata</taxon>
        <taxon>Anystina</taxon>
        <taxon>Parasitengona</taxon>
        <taxon>Trombiculoidea</taxon>
        <taxon>Trombiculidae</taxon>
        <taxon>Leptotrombidium</taxon>
    </lineage>
</organism>
<evidence type="ECO:0000256" key="4">
    <source>
        <dbReference type="ARBA" id="ARBA00023242"/>
    </source>
</evidence>
<dbReference type="Pfam" id="PF09806">
    <property type="entry name" value="CDK2AP"/>
    <property type="match status" value="1"/>
</dbReference>